<feature type="compositionally biased region" description="Low complexity" evidence="1">
    <location>
        <begin position="24"/>
        <end position="35"/>
    </location>
</feature>
<dbReference type="EMBL" id="JARKIE010000009">
    <property type="protein sequence ID" value="KAJ7705047.1"/>
    <property type="molecule type" value="Genomic_DNA"/>
</dbReference>
<organism evidence="2 3">
    <name type="scientific">Mycena rosella</name>
    <name type="common">Pink bonnet</name>
    <name type="synonym">Agaricus rosellus</name>
    <dbReference type="NCBI Taxonomy" id="1033263"/>
    <lineage>
        <taxon>Eukaryota</taxon>
        <taxon>Fungi</taxon>
        <taxon>Dikarya</taxon>
        <taxon>Basidiomycota</taxon>
        <taxon>Agaricomycotina</taxon>
        <taxon>Agaricomycetes</taxon>
        <taxon>Agaricomycetidae</taxon>
        <taxon>Agaricales</taxon>
        <taxon>Marasmiineae</taxon>
        <taxon>Mycenaceae</taxon>
        <taxon>Mycena</taxon>
    </lineage>
</organism>
<name>A0AAD7GTT6_MYCRO</name>
<gene>
    <name evidence="2" type="ORF">B0H17DRAFT_1193527</name>
</gene>
<evidence type="ECO:0000313" key="3">
    <source>
        <dbReference type="Proteomes" id="UP001221757"/>
    </source>
</evidence>
<reference evidence="2" key="1">
    <citation type="submission" date="2023-03" db="EMBL/GenBank/DDBJ databases">
        <title>Massive genome expansion in bonnet fungi (Mycena s.s.) driven by repeated elements and novel gene families across ecological guilds.</title>
        <authorList>
            <consortium name="Lawrence Berkeley National Laboratory"/>
            <person name="Harder C.B."/>
            <person name="Miyauchi S."/>
            <person name="Viragh M."/>
            <person name="Kuo A."/>
            <person name="Thoen E."/>
            <person name="Andreopoulos B."/>
            <person name="Lu D."/>
            <person name="Skrede I."/>
            <person name="Drula E."/>
            <person name="Henrissat B."/>
            <person name="Morin E."/>
            <person name="Kohler A."/>
            <person name="Barry K."/>
            <person name="LaButti K."/>
            <person name="Morin E."/>
            <person name="Salamov A."/>
            <person name="Lipzen A."/>
            <person name="Mereny Z."/>
            <person name="Hegedus B."/>
            <person name="Baldrian P."/>
            <person name="Stursova M."/>
            <person name="Weitz H."/>
            <person name="Taylor A."/>
            <person name="Grigoriev I.V."/>
            <person name="Nagy L.G."/>
            <person name="Martin F."/>
            <person name="Kauserud H."/>
        </authorList>
    </citation>
    <scope>NUCLEOTIDE SEQUENCE</scope>
    <source>
        <strain evidence="2">CBHHK067</strain>
    </source>
</reference>
<feature type="region of interest" description="Disordered" evidence="1">
    <location>
        <begin position="1"/>
        <end position="114"/>
    </location>
</feature>
<feature type="compositionally biased region" description="Acidic residues" evidence="1">
    <location>
        <begin position="65"/>
        <end position="80"/>
    </location>
</feature>
<feature type="compositionally biased region" description="Polar residues" evidence="1">
    <location>
        <begin position="1"/>
        <end position="12"/>
    </location>
</feature>
<keyword evidence="3" id="KW-1185">Reference proteome</keyword>
<comment type="caution">
    <text evidence="2">The sequence shown here is derived from an EMBL/GenBank/DDBJ whole genome shotgun (WGS) entry which is preliminary data.</text>
</comment>
<evidence type="ECO:0000313" key="2">
    <source>
        <dbReference type="EMBL" id="KAJ7705047.1"/>
    </source>
</evidence>
<protein>
    <submittedName>
        <fullName evidence="2">Uncharacterized protein</fullName>
    </submittedName>
</protein>
<sequence>MAPESKSASSKPRTSDRLSKSKIKANIATIAAADEAGSDEKFPTALLDSDEDITLVENRGSPDAVPDEEEADTEGEDELVDELKEQHEEESEEEDESEQDDEPPKKRKHTEITPKARNITYTVSIFTPAQMKKQKGRGTPVADIFVLKDSKEWDIIKAQILVKIANMLNPEKIDYNNYKITFTVPRKITSALPLNEDKYGYLISTLRKLDAGRELEAKIIVEPKAGRIRSRPVEKENAVIDLDSEDEGEVRQKKKRKTVIPNEKHISPLNDTMNTKIADLRSKWACPTPHGGCGGSHCFISPNDPDSVHFPLGHVHMESWAAAVLKGPQFATLDSPPNNKLFDALNPKALGSQSLLVQRRLELRDKQQNGAVPQINNNFTIPPELLGVLRQPTLPAPTAAASTTPSLIPPQLAPGAKLSIEDFCCVYELDDKIKDLFKGSAIQVD</sequence>
<dbReference type="AlphaFoldDB" id="A0AAD7GTT6"/>
<proteinExistence type="predicted"/>
<accession>A0AAD7GTT6</accession>
<evidence type="ECO:0000256" key="1">
    <source>
        <dbReference type="SAM" id="MobiDB-lite"/>
    </source>
</evidence>
<dbReference type="Proteomes" id="UP001221757">
    <property type="component" value="Unassembled WGS sequence"/>
</dbReference>
<feature type="compositionally biased region" description="Acidic residues" evidence="1">
    <location>
        <begin position="88"/>
        <end position="101"/>
    </location>
</feature>